<accession>A0A318ITQ3</accession>
<dbReference type="Proteomes" id="UP000247792">
    <property type="component" value="Unassembled WGS sequence"/>
</dbReference>
<dbReference type="CDD" id="cd01949">
    <property type="entry name" value="GGDEF"/>
    <property type="match status" value="1"/>
</dbReference>
<dbReference type="GO" id="GO:0043709">
    <property type="term" value="P:cell adhesion involved in single-species biofilm formation"/>
    <property type="evidence" value="ECO:0007669"/>
    <property type="project" value="TreeGrafter"/>
</dbReference>
<name>A0A318ITQ3_9BURK</name>
<reference evidence="5 6" key="1">
    <citation type="submission" date="2018-05" db="EMBL/GenBank/DDBJ databases">
        <title>Genomic Encyclopedia of Type Strains, Phase IV (KMG-IV): sequencing the most valuable type-strain genomes for metagenomic binning, comparative biology and taxonomic classification.</title>
        <authorList>
            <person name="Goeker M."/>
        </authorList>
    </citation>
    <scope>NUCLEOTIDE SEQUENCE [LARGE SCALE GENOMIC DNA]</scope>
    <source>
        <strain evidence="5 6">DSM 19792</strain>
    </source>
</reference>
<proteinExistence type="predicted"/>
<organism evidence="5 6">
    <name type="scientific">Undibacterium pigrum</name>
    <dbReference type="NCBI Taxonomy" id="401470"/>
    <lineage>
        <taxon>Bacteria</taxon>
        <taxon>Pseudomonadati</taxon>
        <taxon>Pseudomonadota</taxon>
        <taxon>Betaproteobacteria</taxon>
        <taxon>Burkholderiales</taxon>
        <taxon>Oxalobacteraceae</taxon>
        <taxon>Undibacterium</taxon>
    </lineage>
</organism>
<dbReference type="InterPro" id="IPR000160">
    <property type="entry name" value="GGDEF_dom"/>
</dbReference>
<evidence type="ECO:0000256" key="2">
    <source>
        <dbReference type="ARBA" id="ARBA00034247"/>
    </source>
</evidence>
<evidence type="ECO:0000259" key="4">
    <source>
        <dbReference type="PROSITE" id="PS50887"/>
    </source>
</evidence>
<dbReference type="GO" id="GO:0052621">
    <property type="term" value="F:diguanylate cyclase activity"/>
    <property type="evidence" value="ECO:0007669"/>
    <property type="project" value="UniProtKB-EC"/>
</dbReference>
<keyword evidence="3" id="KW-0812">Transmembrane</keyword>
<feature type="transmembrane region" description="Helical" evidence="3">
    <location>
        <begin position="70"/>
        <end position="87"/>
    </location>
</feature>
<keyword evidence="6" id="KW-1185">Reference proteome</keyword>
<dbReference type="EC" id="2.7.7.65" evidence="1"/>
<dbReference type="PANTHER" id="PTHR45138">
    <property type="entry name" value="REGULATORY COMPONENTS OF SENSORY TRANSDUCTION SYSTEM"/>
    <property type="match status" value="1"/>
</dbReference>
<evidence type="ECO:0000313" key="5">
    <source>
        <dbReference type="EMBL" id="PXX37980.1"/>
    </source>
</evidence>
<dbReference type="InterPro" id="IPR029787">
    <property type="entry name" value="Nucleotide_cyclase"/>
</dbReference>
<evidence type="ECO:0000256" key="3">
    <source>
        <dbReference type="SAM" id="Phobius"/>
    </source>
</evidence>
<dbReference type="Gene3D" id="3.30.70.270">
    <property type="match status" value="1"/>
</dbReference>
<sequence>MLKNSMLRLHRNFIIAACVALISFIFLYAYMGTPKPFIKWKWMDIVGEGGTSAMSGLWLLIMLSSRPKGLVTRLFAFGLAAIMLGSWADCLDEFFAIPKEDIWDNLLESMLVFAGMLIVTAGMYYWREEQFTLNEHLQKRERLFRDHRAFDRVTQLSNADYLRLQIKLELESNPGKSCALVLLDIDQFHLINRQYGQHEGDRVLQAVSHMLLLNLHNQDVLCRYAGDRFALVLHDRSLEEAEALALHLCHMVRQMRYCAQEQTLTISMRHACTLADDVPDTLLARLSKNLEASAHQFTEPSLAAGVL</sequence>
<dbReference type="PROSITE" id="PS50887">
    <property type="entry name" value="GGDEF"/>
    <property type="match status" value="1"/>
</dbReference>
<gene>
    <name evidence="5" type="ORF">DFR42_11354</name>
</gene>
<feature type="transmembrane region" description="Helical" evidence="3">
    <location>
        <begin position="107"/>
        <end position="126"/>
    </location>
</feature>
<dbReference type="AlphaFoldDB" id="A0A318ITQ3"/>
<evidence type="ECO:0000313" key="6">
    <source>
        <dbReference type="Proteomes" id="UP000247792"/>
    </source>
</evidence>
<evidence type="ECO:0000256" key="1">
    <source>
        <dbReference type="ARBA" id="ARBA00012528"/>
    </source>
</evidence>
<dbReference type="GO" id="GO:0005886">
    <property type="term" value="C:plasma membrane"/>
    <property type="evidence" value="ECO:0007669"/>
    <property type="project" value="TreeGrafter"/>
</dbReference>
<dbReference type="InterPro" id="IPR043128">
    <property type="entry name" value="Rev_trsase/Diguanyl_cyclase"/>
</dbReference>
<dbReference type="GO" id="GO:1902201">
    <property type="term" value="P:negative regulation of bacterial-type flagellum-dependent cell motility"/>
    <property type="evidence" value="ECO:0007669"/>
    <property type="project" value="TreeGrafter"/>
</dbReference>
<dbReference type="NCBIfam" id="TIGR00254">
    <property type="entry name" value="GGDEF"/>
    <property type="match status" value="1"/>
</dbReference>
<dbReference type="EMBL" id="QJKB01000013">
    <property type="protein sequence ID" value="PXX37980.1"/>
    <property type="molecule type" value="Genomic_DNA"/>
</dbReference>
<dbReference type="PANTHER" id="PTHR45138:SF9">
    <property type="entry name" value="DIGUANYLATE CYCLASE DGCM-RELATED"/>
    <property type="match status" value="1"/>
</dbReference>
<dbReference type="InterPro" id="IPR050469">
    <property type="entry name" value="Diguanylate_Cyclase"/>
</dbReference>
<feature type="transmembrane region" description="Helical" evidence="3">
    <location>
        <begin position="12"/>
        <end position="30"/>
    </location>
</feature>
<feature type="domain" description="GGDEF" evidence="4">
    <location>
        <begin position="176"/>
        <end position="307"/>
    </location>
</feature>
<dbReference type="RefSeq" id="WP_245937077.1">
    <property type="nucleotide sequence ID" value="NZ_QJKB01000013.1"/>
</dbReference>
<protein>
    <recommendedName>
        <fullName evidence="1">diguanylate cyclase</fullName>
        <ecNumber evidence="1">2.7.7.65</ecNumber>
    </recommendedName>
</protein>
<keyword evidence="3" id="KW-0472">Membrane</keyword>
<feature type="transmembrane region" description="Helical" evidence="3">
    <location>
        <begin position="42"/>
        <end position="63"/>
    </location>
</feature>
<dbReference type="SUPFAM" id="SSF55073">
    <property type="entry name" value="Nucleotide cyclase"/>
    <property type="match status" value="1"/>
</dbReference>
<comment type="catalytic activity">
    <reaction evidence="2">
        <text>2 GTP = 3',3'-c-di-GMP + 2 diphosphate</text>
        <dbReference type="Rhea" id="RHEA:24898"/>
        <dbReference type="ChEBI" id="CHEBI:33019"/>
        <dbReference type="ChEBI" id="CHEBI:37565"/>
        <dbReference type="ChEBI" id="CHEBI:58805"/>
        <dbReference type="EC" id="2.7.7.65"/>
    </reaction>
</comment>
<dbReference type="Pfam" id="PF00990">
    <property type="entry name" value="GGDEF"/>
    <property type="match status" value="1"/>
</dbReference>
<keyword evidence="3" id="KW-1133">Transmembrane helix</keyword>
<comment type="caution">
    <text evidence="5">The sequence shown here is derived from an EMBL/GenBank/DDBJ whole genome shotgun (WGS) entry which is preliminary data.</text>
</comment>
<dbReference type="SMART" id="SM00267">
    <property type="entry name" value="GGDEF"/>
    <property type="match status" value="1"/>
</dbReference>